<name>A0A448L707_9BACT</name>
<dbReference type="Proteomes" id="UP000274578">
    <property type="component" value="Chromosome 1"/>
</dbReference>
<evidence type="ECO:0000313" key="1">
    <source>
        <dbReference type="EMBL" id="VEH15775.1"/>
    </source>
</evidence>
<proteinExistence type="predicted"/>
<evidence type="ECO:0000313" key="2">
    <source>
        <dbReference type="Proteomes" id="UP000274578"/>
    </source>
</evidence>
<gene>
    <name evidence="1" type="ORF">NCTC13071_01786</name>
</gene>
<dbReference type="EMBL" id="LR134384">
    <property type="protein sequence ID" value="VEH15775.1"/>
    <property type="molecule type" value="Genomic_DNA"/>
</dbReference>
<sequence>MSFILYPFVRKVMTIGLLSLFWFGFGSCSHQEEGDAVKMSVDSFSQNYFNWKFQQAMPYVTHSSHQWLYYAASQVEQADVDRLRSMVRGAECQIVDVEENPEDSTAISHVEVNGFLCMDTVGKAAHLVDKATYELKLRFQNGKWLVDLEGLPKRVK</sequence>
<accession>A0A448L707</accession>
<dbReference type="GeneID" id="85012581"/>
<reference evidence="1 2" key="1">
    <citation type="submission" date="2018-12" db="EMBL/GenBank/DDBJ databases">
        <authorList>
            <consortium name="Pathogen Informatics"/>
        </authorList>
    </citation>
    <scope>NUCLEOTIDE SEQUENCE [LARGE SCALE GENOMIC DNA]</scope>
    <source>
        <strain evidence="1 2">NCTC13071</strain>
    </source>
</reference>
<dbReference type="KEGG" id="poc:NCTC13071_01786"/>
<organism evidence="1 2">
    <name type="scientific">Segatella oris</name>
    <dbReference type="NCBI Taxonomy" id="28135"/>
    <lineage>
        <taxon>Bacteria</taxon>
        <taxon>Pseudomonadati</taxon>
        <taxon>Bacteroidota</taxon>
        <taxon>Bacteroidia</taxon>
        <taxon>Bacteroidales</taxon>
        <taxon>Prevotellaceae</taxon>
        <taxon>Segatella</taxon>
    </lineage>
</organism>
<dbReference type="RefSeq" id="WP_025879649.1">
    <property type="nucleotide sequence ID" value="NZ_LR134384.1"/>
</dbReference>
<dbReference type="AlphaFoldDB" id="A0A448L707"/>
<protein>
    <submittedName>
        <fullName evidence="1">Uncharacterized protein</fullName>
    </submittedName>
</protein>